<protein>
    <recommendedName>
        <fullName evidence="4">Signal peptidase I</fullName>
    </recommendedName>
</protein>
<accession>M0I9T2</accession>
<evidence type="ECO:0000313" key="2">
    <source>
        <dbReference type="EMBL" id="ELZ93560.1"/>
    </source>
</evidence>
<dbReference type="PATRIC" id="fig|1227458.3.peg.979"/>
<keyword evidence="1" id="KW-0812">Transmembrane</keyword>
<gene>
    <name evidence="2" type="ORF">C452_05048</name>
</gene>
<dbReference type="GO" id="GO:0006465">
    <property type="term" value="P:signal peptide processing"/>
    <property type="evidence" value="ECO:0007669"/>
    <property type="project" value="InterPro"/>
</dbReference>
<sequence length="173" mass="18434">MISRILNTLATATAYAGLMLLIVGSIPYAATGMQLLVAVTPGGVAAGTGSMQPVVDGGDWLLHDAGAGSVSKGDVIQYDAPDSPVTAHRAVFHVEAGENWYDRADPRFLGDADNCEELRFCPAPRPGWITKGDANPRYDQAAGRNPPVREEWIDGRVCLVVDVDDRDITLLSV</sequence>
<reference evidence="2 3" key="1">
    <citation type="journal article" date="2014" name="PLoS Genet.">
        <title>Phylogenetically driven sequencing of extremely halophilic archaea reveals strategies for static and dynamic osmo-response.</title>
        <authorList>
            <person name="Becker E.A."/>
            <person name="Seitzer P.M."/>
            <person name="Tritt A."/>
            <person name="Larsen D."/>
            <person name="Krusor M."/>
            <person name="Yao A.I."/>
            <person name="Wu D."/>
            <person name="Madern D."/>
            <person name="Eisen J.A."/>
            <person name="Darling A.E."/>
            <person name="Facciotti M.T."/>
        </authorList>
    </citation>
    <scope>NUCLEOTIDE SEQUENCE [LARGE SCALE GENOMIC DNA]</scope>
    <source>
        <strain evidence="2 3">JCM 10717</strain>
    </source>
</reference>
<comment type="caution">
    <text evidence="2">The sequence shown here is derived from an EMBL/GenBank/DDBJ whole genome shotgun (WGS) entry which is preliminary data.</text>
</comment>
<dbReference type="GO" id="GO:0004252">
    <property type="term" value="F:serine-type endopeptidase activity"/>
    <property type="evidence" value="ECO:0007669"/>
    <property type="project" value="InterPro"/>
</dbReference>
<keyword evidence="1" id="KW-1133">Transmembrane helix</keyword>
<evidence type="ECO:0000313" key="3">
    <source>
        <dbReference type="Proteomes" id="UP000011577"/>
    </source>
</evidence>
<proteinExistence type="predicted"/>
<evidence type="ECO:0000256" key="1">
    <source>
        <dbReference type="SAM" id="Phobius"/>
    </source>
</evidence>
<dbReference type="InterPro" id="IPR019533">
    <property type="entry name" value="Peptidase_S26"/>
</dbReference>
<dbReference type="CDD" id="cd06530">
    <property type="entry name" value="S26_SPase_I"/>
    <property type="match status" value="1"/>
</dbReference>
<keyword evidence="1" id="KW-0472">Membrane</keyword>
<evidence type="ECO:0008006" key="4">
    <source>
        <dbReference type="Google" id="ProtNLM"/>
    </source>
</evidence>
<feature type="transmembrane region" description="Helical" evidence="1">
    <location>
        <begin position="12"/>
        <end position="30"/>
    </location>
</feature>
<dbReference type="AlphaFoldDB" id="M0I9T2"/>
<dbReference type="EMBL" id="AOLL01000009">
    <property type="protein sequence ID" value="ELZ93560.1"/>
    <property type="molecule type" value="Genomic_DNA"/>
</dbReference>
<organism evidence="2 3">
    <name type="scientific">Haloferax volcanii JCM 10717</name>
    <dbReference type="NCBI Taxonomy" id="1227458"/>
    <lineage>
        <taxon>Archaea</taxon>
        <taxon>Methanobacteriati</taxon>
        <taxon>Methanobacteriota</taxon>
        <taxon>Stenosarchaea group</taxon>
        <taxon>Halobacteria</taxon>
        <taxon>Halobacteriales</taxon>
        <taxon>Haloferacaceae</taxon>
        <taxon>Haloferax</taxon>
    </lineage>
</organism>
<name>M0I9T2_HALVO</name>
<dbReference type="Proteomes" id="UP000011577">
    <property type="component" value="Unassembled WGS sequence"/>
</dbReference>